<dbReference type="Pfam" id="PF03372">
    <property type="entry name" value="Exo_endo_phos"/>
    <property type="match status" value="1"/>
</dbReference>
<feature type="site" description="Interaction with DNA substrate" evidence="7">
    <location>
        <position position="409"/>
    </location>
</feature>
<feature type="domain" description="Endonuclease/exonuclease/phosphatase" evidence="9">
    <location>
        <begin position="45"/>
        <end position="409"/>
    </location>
</feature>
<dbReference type="InterPro" id="IPR005135">
    <property type="entry name" value="Endo/exonuclease/phosphatase"/>
</dbReference>
<dbReference type="GO" id="GO:0008311">
    <property type="term" value="F:double-stranded DNA 3'-5' DNA exonuclease activity"/>
    <property type="evidence" value="ECO:0007669"/>
    <property type="project" value="TreeGrafter"/>
</dbReference>
<reference evidence="10" key="2">
    <citation type="submission" date="2023-05" db="EMBL/GenBank/DDBJ databases">
        <authorList>
            <consortium name="Lawrence Berkeley National Laboratory"/>
            <person name="Steindorff A."/>
            <person name="Hensen N."/>
            <person name="Bonometti L."/>
            <person name="Westerberg I."/>
            <person name="Brannstrom I.O."/>
            <person name="Guillou S."/>
            <person name="Cros-Aarteil S."/>
            <person name="Calhoun S."/>
            <person name="Haridas S."/>
            <person name="Kuo A."/>
            <person name="Mondo S."/>
            <person name="Pangilinan J."/>
            <person name="Riley R."/>
            <person name="Labutti K."/>
            <person name="Andreopoulos B."/>
            <person name="Lipzen A."/>
            <person name="Chen C."/>
            <person name="Yanf M."/>
            <person name="Daum C."/>
            <person name="Ng V."/>
            <person name="Clum A."/>
            <person name="Ohm R."/>
            <person name="Martin F."/>
            <person name="Silar P."/>
            <person name="Natvig D."/>
            <person name="Lalanne C."/>
            <person name="Gautier V."/>
            <person name="Ament-Velasquez S.L."/>
            <person name="Kruys A."/>
            <person name="Hutchinson M.I."/>
            <person name="Powell A.J."/>
            <person name="Barry K."/>
            <person name="Miller A.N."/>
            <person name="Grigoriev I.V."/>
            <person name="Debuchy R."/>
            <person name="Gladieux P."/>
            <person name="Thoren M.H."/>
            <person name="Johannesson H."/>
        </authorList>
    </citation>
    <scope>NUCLEOTIDE SEQUENCE</scope>
    <source>
        <strain evidence="10">PSN293</strain>
    </source>
</reference>
<comment type="similarity">
    <text evidence="1">Belongs to the DNA repair enzymes AP/ExoA family.</text>
</comment>
<evidence type="ECO:0000313" key="10">
    <source>
        <dbReference type="EMBL" id="KAK4213061.1"/>
    </source>
</evidence>
<feature type="binding site" evidence="6">
    <location>
        <position position="286"/>
    </location>
    <ligand>
        <name>Mg(2+)</name>
        <dbReference type="ChEBI" id="CHEBI:18420"/>
        <label>1</label>
    </ligand>
</feature>
<dbReference type="InterPro" id="IPR004808">
    <property type="entry name" value="AP_endonuc_1"/>
</dbReference>
<dbReference type="Gene3D" id="3.60.10.10">
    <property type="entry name" value="Endonuclease/exonuclease/phosphatase"/>
    <property type="match status" value="1"/>
</dbReference>
<dbReference type="InterPro" id="IPR036691">
    <property type="entry name" value="Endo/exonu/phosph_ase_sf"/>
</dbReference>
<keyword evidence="10" id="KW-0540">Nuclease</keyword>
<evidence type="ECO:0000256" key="5">
    <source>
        <dbReference type="PIRSR" id="PIRSR604808-1"/>
    </source>
</evidence>
<feature type="active site" description="Proton acceptor" evidence="5">
    <location>
        <position position="409"/>
    </location>
</feature>
<keyword evidence="3" id="KW-0378">Hydrolase</keyword>
<dbReference type="GO" id="GO:0003906">
    <property type="term" value="F:DNA-(apurinic or apyrimidinic site) endonuclease activity"/>
    <property type="evidence" value="ECO:0007669"/>
    <property type="project" value="TreeGrafter"/>
</dbReference>
<feature type="binding site" evidence="6">
    <location>
        <position position="408"/>
    </location>
    <ligand>
        <name>Mg(2+)</name>
        <dbReference type="ChEBI" id="CHEBI:18420"/>
        <label>1</label>
    </ligand>
</feature>
<dbReference type="GO" id="GO:0046872">
    <property type="term" value="F:metal ion binding"/>
    <property type="evidence" value="ECO:0007669"/>
    <property type="project" value="UniProtKB-KW"/>
</dbReference>
<keyword evidence="10" id="KW-0255">Endonuclease</keyword>
<feature type="binding site" evidence="6">
    <location>
        <position position="107"/>
    </location>
    <ligand>
        <name>Mg(2+)</name>
        <dbReference type="ChEBI" id="CHEBI:18420"/>
        <label>1</label>
    </ligand>
</feature>
<feature type="compositionally biased region" description="Polar residues" evidence="8">
    <location>
        <begin position="22"/>
        <end position="33"/>
    </location>
</feature>
<evidence type="ECO:0000313" key="11">
    <source>
        <dbReference type="Proteomes" id="UP001301769"/>
    </source>
</evidence>
<dbReference type="SUPFAM" id="SSF56219">
    <property type="entry name" value="DNase I-like"/>
    <property type="match status" value="1"/>
</dbReference>
<comment type="cofactor">
    <cofactor evidence="6">
        <name>Mg(2+)</name>
        <dbReference type="ChEBI" id="CHEBI:18420"/>
    </cofactor>
    <cofactor evidence="6">
        <name>Mn(2+)</name>
        <dbReference type="ChEBI" id="CHEBI:29035"/>
    </cofactor>
    <text evidence="6">Probably binds two magnesium or manganese ions per subunit.</text>
</comment>
<proteinExistence type="inferred from homology"/>
<evidence type="ECO:0000256" key="7">
    <source>
        <dbReference type="PIRSR" id="PIRSR604808-3"/>
    </source>
</evidence>
<evidence type="ECO:0000256" key="2">
    <source>
        <dbReference type="ARBA" id="ARBA00022723"/>
    </source>
</evidence>
<dbReference type="GO" id="GO:0005634">
    <property type="term" value="C:nucleus"/>
    <property type="evidence" value="ECO:0007669"/>
    <property type="project" value="TreeGrafter"/>
</dbReference>
<accession>A0AAN6Y824</accession>
<comment type="caution">
    <text evidence="10">The sequence shown here is derived from an EMBL/GenBank/DDBJ whole genome shotgun (WGS) entry which is preliminary data.</text>
</comment>
<evidence type="ECO:0000256" key="4">
    <source>
        <dbReference type="ARBA" id="ARBA00022842"/>
    </source>
</evidence>
<keyword evidence="2 6" id="KW-0479">Metal-binding</keyword>
<sequence>MSRNYDRISPPPLKRRKVAPSSIPTEVPTTPASASPPKRTIRLFSWNINGISPFVPSSSKKITSFFGPSQPNGNSLNNDPLNLETQGPSLRAFLRRHNWPEILFLQEIKIKRGDDKTEALLLSSLNTPLDSSDDLGEDGTRSYTLHTSLPRDKYNAKGFGGKLYGVATIIRQDFAERFVEKVRYPDWDLEGRVSIVEMKRTQNIPSSRPSDIGNSGPFPRPHTEPIKPLAMMNIYAVNGTSAPYRSPKTGMVSGTRHDHKLAFHTRLRDECLDLESKRFHVVVAGDLNVARGLWDGHPKLRTFPKQHCLNRSDFNVKFFGEDDNKRAGAYLSKNDGKKGTGEKCLDAVDVYRATHGDRRKYTWISRNGEWGSSCDRVDLIFVSKGLWEAGRVVGADILDSPLERGLSDHIPIWIEINMS</sequence>
<feature type="site" description="Transition state stabilizer" evidence="7">
    <location>
        <position position="288"/>
    </location>
</feature>
<name>A0AAN6Y824_9PEZI</name>
<gene>
    <name evidence="10" type="ORF">QBC37DRAFT_423668</name>
</gene>
<dbReference type="Proteomes" id="UP001301769">
    <property type="component" value="Unassembled WGS sequence"/>
</dbReference>
<feature type="region of interest" description="Disordered" evidence="8">
    <location>
        <begin position="1"/>
        <end position="36"/>
    </location>
</feature>
<dbReference type="PROSITE" id="PS51435">
    <property type="entry name" value="AP_NUCLEASE_F1_4"/>
    <property type="match status" value="1"/>
</dbReference>
<protein>
    <submittedName>
        <fullName evidence="10">Endonuclease/exonuclease/phosphatase</fullName>
    </submittedName>
</protein>
<dbReference type="AlphaFoldDB" id="A0AAN6Y824"/>
<evidence type="ECO:0000256" key="3">
    <source>
        <dbReference type="ARBA" id="ARBA00022801"/>
    </source>
</evidence>
<feature type="active site" evidence="5">
    <location>
        <position position="235"/>
    </location>
</feature>
<evidence type="ECO:0000259" key="9">
    <source>
        <dbReference type="Pfam" id="PF03372"/>
    </source>
</evidence>
<evidence type="ECO:0000256" key="6">
    <source>
        <dbReference type="PIRSR" id="PIRSR604808-2"/>
    </source>
</evidence>
<keyword evidence="4 6" id="KW-0460">Magnesium</keyword>
<dbReference type="PANTHER" id="PTHR22748">
    <property type="entry name" value="AP ENDONUCLEASE"/>
    <property type="match status" value="1"/>
</dbReference>
<feature type="site" description="Important for catalytic activity" evidence="7">
    <location>
        <position position="378"/>
    </location>
</feature>
<organism evidence="10 11">
    <name type="scientific">Rhypophila decipiens</name>
    <dbReference type="NCBI Taxonomy" id="261697"/>
    <lineage>
        <taxon>Eukaryota</taxon>
        <taxon>Fungi</taxon>
        <taxon>Dikarya</taxon>
        <taxon>Ascomycota</taxon>
        <taxon>Pezizomycotina</taxon>
        <taxon>Sordariomycetes</taxon>
        <taxon>Sordariomycetidae</taxon>
        <taxon>Sordariales</taxon>
        <taxon>Naviculisporaceae</taxon>
        <taxon>Rhypophila</taxon>
    </lineage>
</organism>
<keyword evidence="11" id="KW-1185">Reference proteome</keyword>
<evidence type="ECO:0000256" key="8">
    <source>
        <dbReference type="SAM" id="MobiDB-lite"/>
    </source>
</evidence>
<evidence type="ECO:0000256" key="1">
    <source>
        <dbReference type="ARBA" id="ARBA00007092"/>
    </source>
</evidence>
<feature type="binding site" evidence="6">
    <location>
        <position position="409"/>
    </location>
    <ligand>
        <name>Mg(2+)</name>
        <dbReference type="ChEBI" id="CHEBI:18420"/>
        <label>1</label>
    </ligand>
</feature>
<feature type="binding site" evidence="6">
    <location>
        <position position="47"/>
    </location>
    <ligand>
        <name>Mg(2+)</name>
        <dbReference type="ChEBI" id="CHEBI:18420"/>
        <label>1</label>
    </ligand>
</feature>
<reference evidence="10" key="1">
    <citation type="journal article" date="2023" name="Mol. Phylogenet. Evol.">
        <title>Genome-scale phylogeny and comparative genomics of the fungal order Sordariales.</title>
        <authorList>
            <person name="Hensen N."/>
            <person name="Bonometti L."/>
            <person name="Westerberg I."/>
            <person name="Brannstrom I.O."/>
            <person name="Guillou S."/>
            <person name="Cros-Aarteil S."/>
            <person name="Calhoun S."/>
            <person name="Haridas S."/>
            <person name="Kuo A."/>
            <person name="Mondo S."/>
            <person name="Pangilinan J."/>
            <person name="Riley R."/>
            <person name="LaButti K."/>
            <person name="Andreopoulos B."/>
            <person name="Lipzen A."/>
            <person name="Chen C."/>
            <person name="Yan M."/>
            <person name="Daum C."/>
            <person name="Ng V."/>
            <person name="Clum A."/>
            <person name="Steindorff A."/>
            <person name="Ohm R.A."/>
            <person name="Martin F."/>
            <person name="Silar P."/>
            <person name="Natvig D.O."/>
            <person name="Lalanne C."/>
            <person name="Gautier V."/>
            <person name="Ament-Velasquez S.L."/>
            <person name="Kruys A."/>
            <person name="Hutchinson M.I."/>
            <person name="Powell A.J."/>
            <person name="Barry K."/>
            <person name="Miller A.N."/>
            <person name="Grigoriev I.V."/>
            <person name="Debuchy R."/>
            <person name="Gladieux P."/>
            <person name="Hiltunen Thoren M."/>
            <person name="Johannesson H."/>
        </authorList>
    </citation>
    <scope>NUCLEOTIDE SEQUENCE</scope>
    <source>
        <strain evidence="10">PSN293</strain>
    </source>
</reference>
<keyword evidence="6" id="KW-0464">Manganese</keyword>
<dbReference type="EMBL" id="MU858115">
    <property type="protein sequence ID" value="KAK4213061.1"/>
    <property type="molecule type" value="Genomic_DNA"/>
</dbReference>
<feature type="active site" description="Proton donor/acceptor" evidence="5">
    <location>
        <position position="286"/>
    </location>
</feature>
<dbReference type="GO" id="GO:0008081">
    <property type="term" value="F:phosphoric diester hydrolase activity"/>
    <property type="evidence" value="ECO:0007669"/>
    <property type="project" value="TreeGrafter"/>
</dbReference>
<feature type="binding site" evidence="6">
    <location>
        <position position="288"/>
    </location>
    <ligand>
        <name>Mg(2+)</name>
        <dbReference type="ChEBI" id="CHEBI:18420"/>
        <label>1</label>
    </ligand>
</feature>
<dbReference type="PANTHER" id="PTHR22748:SF14">
    <property type="entry name" value="ENDONUCLEASE_EXONUCLEASE_PHOSPHATASE DOMAIN-CONTAINING PROTEIN"/>
    <property type="match status" value="1"/>
</dbReference>
<dbReference type="GO" id="GO:0006284">
    <property type="term" value="P:base-excision repair"/>
    <property type="evidence" value="ECO:0007669"/>
    <property type="project" value="TreeGrafter"/>
</dbReference>